<dbReference type="PROSITE" id="PS50937">
    <property type="entry name" value="HTH_MERR_2"/>
    <property type="match status" value="1"/>
</dbReference>
<evidence type="ECO:0000259" key="3">
    <source>
        <dbReference type="PROSITE" id="PS50937"/>
    </source>
</evidence>
<dbReference type="Gene3D" id="1.10.1660.10">
    <property type="match status" value="1"/>
</dbReference>
<dbReference type="Pfam" id="PF13411">
    <property type="entry name" value="MerR_1"/>
    <property type="match status" value="1"/>
</dbReference>
<keyword evidence="1 4" id="KW-0238">DNA-binding</keyword>
<dbReference type="AlphaFoldDB" id="A0A1W2FZL9"/>
<feature type="domain" description="HTH merR-type" evidence="3">
    <location>
        <begin position="1"/>
        <end position="68"/>
    </location>
</feature>
<dbReference type="InterPro" id="IPR047057">
    <property type="entry name" value="MerR_fam"/>
</dbReference>
<dbReference type="EMBL" id="FWXV01000024">
    <property type="protein sequence ID" value="SMD27407.1"/>
    <property type="molecule type" value="Genomic_DNA"/>
</dbReference>
<dbReference type="PANTHER" id="PTHR30204">
    <property type="entry name" value="REDOX-CYCLING DRUG-SENSING TRANSCRIPTIONAL ACTIVATOR SOXR"/>
    <property type="match status" value="1"/>
</dbReference>
<evidence type="ECO:0000256" key="2">
    <source>
        <dbReference type="SAM" id="MobiDB-lite"/>
    </source>
</evidence>
<feature type="region of interest" description="Disordered" evidence="2">
    <location>
        <begin position="113"/>
        <end position="148"/>
    </location>
</feature>
<dbReference type="GO" id="GO:0003700">
    <property type="term" value="F:DNA-binding transcription factor activity"/>
    <property type="evidence" value="ECO:0007669"/>
    <property type="project" value="InterPro"/>
</dbReference>
<dbReference type="RefSeq" id="WP_084434944.1">
    <property type="nucleotide sequence ID" value="NZ_FWXV01000024.1"/>
</dbReference>
<proteinExistence type="predicted"/>
<feature type="compositionally biased region" description="Pro residues" evidence="2">
    <location>
        <begin position="120"/>
        <end position="130"/>
    </location>
</feature>
<protein>
    <submittedName>
        <fullName evidence="4">DNA-binding transcriptional regulator, MerR family</fullName>
    </submittedName>
</protein>
<dbReference type="OrthoDB" id="5296483at2"/>
<reference evidence="4 5" key="1">
    <citation type="submission" date="2017-04" db="EMBL/GenBank/DDBJ databases">
        <authorList>
            <person name="Afonso C.L."/>
            <person name="Miller P.J."/>
            <person name="Scott M.A."/>
            <person name="Spackman E."/>
            <person name="Goraichik I."/>
            <person name="Dimitrov K.M."/>
            <person name="Suarez D.L."/>
            <person name="Swayne D.E."/>
        </authorList>
    </citation>
    <scope>NUCLEOTIDE SEQUENCE [LARGE SCALE GENOMIC DNA]</scope>
    <source>
        <strain evidence="4 5">DSM 43828</strain>
    </source>
</reference>
<gene>
    <name evidence="4" type="ORF">SAMN05661093_11014</name>
</gene>
<dbReference type="PANTHER" id="PTHR30204:SF97">
    <property type="entry name" value="MERR FAMILY REGULATORY PROTEIN"/>
    <property type="match status" value="1"/>
</dbReference>
<organism evidence="4 5">
    <name type="scientific">Kibdelosporangium aridum</name>
    <dbReference type="NCBI Taxonomy" id="2030"/>
    <lineage>
        <taxon>Bacteria</taxon>
        <taxon>Bacillati</taxon>
        <taxon>Actinomycetota</taxon>
        <taxon>Actinomycetes</taxon>
        <taxon>Pseudonocardiales</taxon>
        <taxon>Pseudonocardiaceae</taxon>
        <taxon>Kibdelosporangium</taxon>
    </lineage>
</organism>
<name>A0A1W2FZL9_KIBAR</name>
<dbReference type="PRINTS" id="PR00040">
    <property type="entry name" value="HTHMERR"/>
</dbReference>
<dbReference type="InterPro" id="IPR000551">
    <property type="entry name" value="MerR-type_HTH_dom"/>
</dbReference>
<dbReference type="SUPFAM" id="SSF46955">
    <property type="entry name" value="Putative DNA-binding domain"/>
    <property type="match status" value="1"/>
</dbReference>
<dbReference type="SMART" id="SM00422">
    <property type="entry name" value="HTH_MERR"/>
    <property type="match status" value="1"/>
</dbReference>
<sequence>MRIGELAARTGVSVRALRYYEEQKLLGSVRSPSGQRLYSNSAVGRVELIQQLYAAGLSSRTILGILPCVVTGEVTPELLNRLTTERDRINSRIDDLTATRDRLDTIIVTSTKSVTAGKPCAPPAAAPPSTTPSTRKGPTAATRRSPMR</sequence>
<dbReference type="CDD" id="cd01282">
    <property type="entry name" value="HTH_MerR-like_sg3"/>
    <property type="match status" value="1"/>
</dbReference>
<evidence type="ECO:0000313" key="5">
    <source>
        <dbReference type="Proteomes" id="UP000192674"/>
    </source>
</evidence>
<evidence type="ECO:0000313" key="4">
    <source>
        <dbReference type="EMBL" id="SMD27407.1"/>
    </source>
</evidence>
<dbReference type="Proteomes" id="UP000192674">
    <property type="component" value="Unassembled WGS sequence"/>
</dbReference>
<evidence type="ECO:0000256" key="1">
    <source>
        <dbReference type="ARBA" id="ARBA00023125"/>
    </source>
</evidence>
<keyword evidence="5" id="KW-1185">Reference proteome</keyword>
<accession>A0A1W2FZL9</accession>
<dbReference type="GO" id="GO:0003677">
    <property type="term" value="F:DNA binding"/>
    <property type="evidence" value="ECO:0007669"/>
    <property type="project" value="UniProtKB-KW"/>
</dbReference>
<dbReference type="InterPro" id="IPR009061">
    <property type="entry name" value="DNA-bd_dom_put_sf"/>
</dbReference>